<dbReference type="CDD" id="cd00042">
    <property type="entry name" value="CY"/>
    <property type="match status" value="1"/>
</dbReference>
<keyword evidence="6" id="KW-1185">Reference proteome</keyword>
<protein>
    <recommendedName>
        <fullName evidence="4">Cystatin domain-containing protein</fullName>
    </recommendedName>
</protein>
<proteinExistence type="predicted"/>
<dbReference type="PANTHER" id="PTHR47364">
    <property type="entry name" value="CYSTEINE PROTEINASE INHIBITOR 5"/>
    <property type="match status" value="1"/>
</dbReference>
<dbReference type="Gene3D" id="3.10.450.10">
    <property type="match status" value="1"/>
</dbReference>
<dbReference type="SUPFAM" id="SSF54403">
    <property type="entry name" value="Cystatin/monellin"/>
    <property type="match status" value="1"/>
</dbReference>
<dbReference type="InterPro" id="IPR000010">
    <property type="entry name" value="Cystatin_dom"/>
</dbReference>
<evidence type="ECO:0000313" key="5">
    <source>
        <dbReference type="EMBL" id="KAK9919655.1"/>
    </source>
</evidence>
<sequence>MIRPQSLLTLFAILLPLIFAAGPWTPVNPNDPDVKRIGEFAVSENNKQTGTKLVFQHVVSGDSTPRGAGLWYQIIIAASSENYLVSVWDRPFLPLELHAFVKVKN</sequence>
<feature type="chain" id="PRO_5043934815" description="Cystatin domain-containing protein" evidence="3">
    <location>
        <begin position="21"/>
        <end position="105"/>
    </location>
</feature>
<dbReference type="GO" id="GO:0004869">
    <property type="term" value="F:cysteine-type endopeptidase inhibitor activity"/>
    <property type="evidence" value="ECO:0007669"/>
    <property type="project" value="UniProtKB-KW"/>
</dbReference>
<evidence type="ECO:0000256" key="1">
    <source>
        <dbReference type="ARBA" id="ARBA00022690"/>
    </source>
</evidence>
<name>A0AAW1W406_RUBAR</name>
<gene>
    <name evidence="5" type="ORF">M0R45_028241</name>
</gene>
<feature type="signal peptide" evidence="3">
    <location>
        <begin position="1"/>
        <end position="20"/>
    </location>
</feature>
<dbReference type="PANTHER" id="PTHR47364:SF2">
    <property type="entry name" value="CYSTEINE PROTEINASE INHIBITOR 5"/>
    <property type="match status" value="1"/>
</dbReference>
<evidence type="ECO:0000259" key="4">
    <source>
        <dbReference type="Pfam" id="PF16845"/>
    </source>
</evidence>
<evidence type="ECO:0000313" key="6">
    <source>
        <dbReference type="Proteomes" id="UP001457282"/>
    </source>
</evidence>
<keyword evidence="2" id="KW-0789">Thiol protease inhibitor</keyword>
<organism evidence="5 6">
    <name type="scientific">Rubus argutus</name>
    <name type="common">Southern blackberry</name>
    <dbReference type="NCBI Taxonomy" id="59490"/>
    <lineage>
        <taxon>Eukaryota</taxon>
        <taxon>Viridiplantae</taxon>
        <taxon>Streptophyta</taxon>
        <taxon>Embryophyta</taxon>
        <taxon>Tracheophyta</taxon>
        <taxon>Spermatophyta</taxon>
        <taxon>Magnoliopsida</taxon>
        <taxon>eudicotyledons</taxon>
        <taxon>Gunneridae</taxon>
        <taxon>Pentapetalae</taxon>
        <taxon>rosids</taxon>
        <taxon>fabids</taxon>
        <taxon>Rosales</taxon>
        <taxon>Rosaceae</taxon>
        <taxon>Rosoideae</taxon>
        <taxon>Rosoideae incertae sedis</taxon>
        <taxon>Rubus</taxon>
    </lineage>
</organism>
<evidence type="ECO:0000256" key="2">
    <source>
        <dbReference type="ARBA" id="ARBA00022704"/>
    </source>
</evidence>
<keyword evidence="3" id="KW-0732">Signal</keyword>
<feature type="domain" description="Cystatin" evidence="4">
    <location>
        <begin position="30"/>
        <end position="93"/>
    </location>
</feature>
<dbReference type="InterPro" id="IPR046350">
    <property type="entry name" value="Cystatin_sf"/>
</dbReference>
<reference evidence="5 6" key="1">
    <citation type="journal article" date="2023" name="G3 (Bethesda)">
        <title>A chromosome-length genome assembly and annotation of blackberry (Rubus argutus, cv. 'Hillquist').</title>
        <authorList>
            <person name="Bruna T."/>
            <person name="Aryal R."/>
            <person name="Dudchenko O."/>
            <person name="Sargent D.J."/>
            <person name="Mead D."/>
            <person name="Buti M."/>
            <person name="Cavallini A."/>
            <person name="Hytonen T."/>
            <person name="Andres J."/>
            <person name="Pham M."/>
            <person name="Weisz D."/>
            <person name="Mascagni F."/>
            <person name="Usai G."/>
            <person name="Natali L."/>
            <person name="Bassil N."/>
            <person name="Fernandez G.E."/>
            <person name="Lomsadze A."/>
            <person name="Armour M."/>
            <person name="Olukolu B."/>
            <person name="Poorten T."/>
            <person name="Britton C."/>
            <person name="Davik J."/>
            <person name="Ashrafi H."/>
            <person name="Aiden E.L."/>
            <person name="Borodovsky M."/>
            <person name="Worthington M."/>
        </authorList>
    </citation>
    <scope>NUCLEOTIDE SEQUENCE [LARGE SCALE GENOMIC DNA]</scope>
    <source>
        <strain evidence="5">PI 553951</strain>
    </source>
</reference>
<evidence type="ECO:0000256" key="3">
    <source>
        <dbReference type="SAM" id="SignalP"/>
    </source>
</evidence>
<keyword evidence="1" id="KW-0646">Protease inhibitor</keyword>
<comment type="caution">
    <text evidence="5">The sequence shown here is derived from an EMBL/GenBank/DDBJ whole genome shotgun (WGS) entry which is preliminary data.</text>
</comment>
<dbReference type="EMBL" id="JBEDUW010000006">
    <property type="protein sequence ID" value="KAK9919655.1"/>
    <property type="molecule type" value="Genomic_DNA"/>
</dbReference>
<dbReference type="AlphaFoldDB" id="A0AAW1W406"/>
<accession>A0AAW1W406</accession>
<dbReference type="Proteomes" id="UP001457282">
    <property type="component" value="Unassembled WGS sequence"/>
</dbReference>
<dbReference type="Pfam" id="PF16845">
    <property type="entry name" value="SQAPI"/>
    <property type="match status" value="1"/>
</dbReference>